<dbReference type="EMBL" id="JAIZAY010000013">
    <property type="protein sequence ID" value="KAJ8031115.1"/>
    <property type="molecule type" value="Genomic_DNA"/>
</dbReference>
<feature type="region of interest" description="Disordered" evidence="9">
    <location>
        <begin position="486"/>
        <end position="516"/>
    </location>
</feature>
<feature type="domain" description="C2H2-type" evidence="10">
    <location>
        <begin position="271"/>
        <end position="300"/>
    </location>
</feature>
<dbReference type="PANTHER" id="PTHR24392">
    <property type="entry name" value="ZINC FINGER PROTEIN"/>
    <property type="match status" value="1"/>
</dbReference>
<evidence type="ECO:0000256" key="7">
    <source>
        <dbReference type="ARBA" id="ARBA00023242"/>
    </source>
</evidence>
<feature type="compositionally biased region" description="Polar residues" evidence="9">
    <location>
        <begin position="507"/>
        <end position="516"/>
    </location>
</feature>
<gene>
    <name evidence="11" type="ORF">HOLleu_27735</name>
</gene>
<dbReference type="PROSITE" id="PS00028">
    <property type="entry name" value="ZINC_FINGER_C2H2_1"/>
    <property type="match status" value="1"/>
</dbReference>
<feature type="domain" description="C2H2-type" evidence="10">
    <location>
        <begin position="156"/>
        <end position="183"/>
    </location>
</feature>
<reference evidence="11" key="1">
    <citation type="submission" date="2021-10" db="EMBL/GenBank/DDBJ databases">
        <title>Tropical sea cucumber genome reveals ecological adaptation and Cuvierian tubules defense mechanism.</title>
        <authorList>
            <person name="Chen T."/>
        </authorList>
    </citation>
    <scope>NUCLEOTIDE SEQUENCE</scope>
    <source>
        <strain evidence="11">Nanhai2018</strain>
        <tissue evidence="11">Muscle</tissue>
    </source>
</reference>
<keyword evidence="2" id="KW-0479">Metal-binding</keyword>
<protein>
    <submittedName>
        <fullName evidence="11">Zinc finger protein 26</fullName>
    </submittedName>
</protein>
<dbReference type="FunFam" id="3.30.160.60:FF:000604">
    <property type="entry name" value="Histone H4 transcription factor-like Protein"/>
    <property type="match status" value="1"/>
</dbReference>
<dbReference type="InterPro" id="IPR013087">
    <property type="entry name" value="Znf_C2H2_type"/>
</dbReference>
<feature type="domain" description="C2H2-type" evidence="10">
    <location>
        <begin position="301"/>
        <end position="328"/>
    </location>
</feature>
<keyword evidence="5" id="KW-0862">Zinc</keyword>
<evidence type="ECO:0000256" key="1">
    <source>
        <dbReference type="ARBA" id="ARBA00004123"/>
    </source>
</evidence>
<feature type="compositionally biased region" description="Polar residues" evidence="9">
    <location>
        <begin position="14"/>
        <end position="24"/>
    </location>
</feature>
<keyword evidence="6" id="KW-0238">DNA-binding</keyword>
<feature type="domain" description="C2H2-type" evidence="10">
    <location>
        <begin position="241"/>
        <end position="268"/>
    </location>
</feature>
<dbReference type="GO" id="GO:0005634">
    <property type="term" value="C:nucleus"/>
    <property type="evidence" value="ECO:0007669"/>
    <property type="project" value="UniProtKB-SubCell"/>
</dbReference>
<feature type="region of interest" description="Disordered" evidence="9">
    <location>
        <begin position="1"/>
        <end position="42"/>
    </location>
</feature>
<dbReference type="SMART" id="SM00355">
    <property type="entry name" value="ZnF_C2H2"/>
    <property type="match status" value="13"/>
</dbReference>
<evidence type="ECO:0000256" key="8">
    <source>
        <dbReference type="PROSITE-ProRule" id="PRU00042"/>
    </source>
</evidence>
<dbReference type="Pfam" id="PF00096">
    <property type="entry name" value="zf-C2H2"/>
    <property type="match status" value="1"/>
</dbReference>
<keyword evidence="7" id="KW-0539">Nucleus</keyword>
<feature type="domain" description="C2H2-type" evidence="10">
    <location>
        <begin position="213"/>
        <end position="240"/>
    </location>
</feature>
<evidence type="ECO:0000256" key="6">
    <source>
        <dbReference type="ARBA" id="ARBA00023125"/>
    </source>
</evidence>
<feature type="domain" description="C2H2-type" evidence="10">
    <location>
        <begin position="331"/>
        <end position="358"/>
    </location>
</feature>
<feature type="domain" description="C2H2-type" evidence="10">
    <location>
        <begin position="392"/>
        <end position="419"/>
    </location>
</feature>
<feature type="domain" description="C2H2-type" evidence="10">
    <location>
        <begin position="364"/>
        <end position="391"/>
    </location>
</feature>
<evidence type="ECO:0000256" key="9">
    <source>
        <dbReference type="SAM" id="MobiDB-lite"/>
    </source>
</evidence>
<evidence type="ECO:0000256" key="2">
    <source>
        <dbReference type="ARBA" id="ARBA00022723"/>
    </source>
</evidence>
<organism evidence="11 12">
    <name type="scientific">Holothuria leucospilota</name>
    <name type="common">Black long sea cucumber</name>
    <name type="synonym">Mertensiothuria leucospilota</name>
    <dbReference type="NCBI Taxonomy" id="206669"/>
    <lineage>
        <taxon>Eukaryota</taxon>
        <taxon>Metazoa</taxon>
        <taxon>Echinodermata</taxon>
        <taxon>Eleutherozoa</taxon>
        <taxon>Echinozoa</taxon>
        <taxon>Holothuroidea</taxon>
        <taxon>Aspidochirotacea</taxon>
        <taxon>Aspidochirotida</taxon>
        <taxon>Holothuriidae</taxon>
        <taxon>Holothuria</taxon>
    </lineage>
</organism>
<dbReference type="GO" id="GO:0003677">
    <property type="term" value="F:DNA binding"/>
    <property type="evidence" value="ECO:0007669"/>
    <property type="project" value="UniProtKB-KW"/>
</dbReference>
<dbReference type="PANTHER" id="PTHR24392:SF31">
    <property type="entry name" value="C2H2-TYPE DOMAIN-CONTAINING PROTEIN"/>
    <property type="match status" value="1"/>
</dbReference>
<dbReference type="GO" id="GO:0008270">
    <property type="term" value="F:zinc ion binding"/>
    <property type="evidence" value="ECO:0007669"/>
    <property type="project" value="UniProtKB-KW"/>
</dbReference>
<evidence type="ECO:0000256" key="3">
    <source>
        <dbReference type="ARBA" id="ARBA00022737"/>
    </source>
</evidence>
<feature type="domain" description="C2H2-type" evidence="10">
    <location>
        <begin position="184"/>
        <end position="212"/>
    </location>
</feature>
<dbReference type="FunFam" id="3.30.160.60:FF:000446">
    <property type="entry name" value="Zinc finger protein"/>
    <property type="match status" value="1"/>
</dbReference>
<name>A0A9Q1BR56_HOLLE</name>
<dbReference type="Gene3D" id="3.30.160.60">
    <property type="entry name" value="Classic Zinc Finger"/>
    <property type="match status" value="9"/>
</dbReference>
<evidence type="ECO:0000259" key="10">
    <source>
        <dbReference type="PROSITE" id="PS50157"/>
    </source>
</evidence>
<dbReference type="PROSITE" id="PS50157">
    <property type="entry name" value="ZINC_FINGER_C2H2_2"/>
    <property type="match status" value="10"/>
</dbReference>
<feature type="compositionally biased region" description="Basic and acidic residues" evidence="9">
    <location>
        <begin position="491"/>
        <end position="503"/>
    </location>
</feature>
<keyword evidence="4 8" id="KW-0863">Zinc-finger</keyword>
<dbReference type="SUPFAM" id="SSF57667">
    <property type="entry name" value="beta-beta-alpha zinc fingers"/>
    <property type="match status" value="7"/>
</dbReference>
<accession>A0A9Q1BR56</accession>
<proteinExistence type="predicted"/>
<comment type="subcellular location">
    <subcellularLocation>
        <location evidence="1">Nucleus</location>
    </subcellularLocation>
</comment>
<evidence type="ECO:0000313" key="12">
    <source>
        <dbReference type="Proteomes" id="UP001152320"/>
    </source>
</evidence>
<dbReference type="OrthoDB" id="3561125at2759"/>
<dbReference type="InterPro" id="IPR036236">
    <property type="entry name" value="Znf_C2H2_sf"/>
</dbReference>
<keyword evidence="3" id="KW-0677">Repeat</keyword>
<evidence type="ECO:0000256" key="4">
    <source>
        <dbReference type="ARBA" id="ARBA00022771"/>
    </source>
</evidence>
<comment type="caution">
    <text evidence="11">The sequence shown here is derived from an EMBL/GenBank/DDBJ whole genome shotgun (WGS) entry which is preliminary data.</text>
</comment>
<evidence type="ECO:0000313" key="11">
    <source>
        <dbReference type="EMBL" id="KAJ8031115.1"/>
    </source>
</evidence>
<feature type="domain" description="C2H2-type" evidence="10">
    <location>
        <begin position="122"/>
        <end position="149"/>
    </location>
</feature>
<sequence>MSATSEIGLEMPLQQDSESSSMVTCSPLEKETSEADTSSAASLNNVEQEHLQLENSVKADKDQTKNELCQENIILTNENSAFLSSKETLTIFQCKKCTFKTTKKHLIKVHNISHSEPKAKNFPCPDCDYSTPHKHNLRTHLKKHTDISELEESEIFRCEKCDYKTQYKHDLHTHYLKHNAVKPFKCELCDFSTIYRHSLLHHVDSKHARLRPFKCSICSYSCARKQDLATHEARHASDKPYRCHECLFATAYKQSLRSHMKRHSGIDSKIYECTAPECTYRTQYHQNLRSHLLTHSSDKPFQCKFCGFVTAHKKQLKVHEKKHTDGQPKIYKCDLCPFTTAQRFSLKRHVSRHQPDRKMPEKSFVCEHCGYCTAYKNSLKRHTAKHSSVKPFKCGHCDYSAINMSQMRVHIAKHTGVKPFVCTICDYKTANKQHLLAHAAKHSSARLGCSLCNYQTAWRSRMRAHMKAHDEGKILTTLFGGSRVGLGNTKETTETSAKDDKADVGQCDNSPSSENGALTVTTATEEELQQISQVIASHTLLTEQELAQQDSQCQVEVSSYKLSLPDYDVENKEVSDSAIICVQPLFTSTVTNGSLVQSSPKQTETVELQDLPSSSGTVEEIVIEVLKSQGEKGFCESELVNHSTQEVTSATSFISENP</sequence>
<evidence type="ECO:0000256" key="5">
    <source>
        <dbReference type="ARBA" id="ARBA00022833"/>
    </source>
</evidence>
<dbReference type="Proteomes" id="UP001152320">
    <property type="component" value="Chromosome 13"/>
</dbReference>
<keyword evidence="12" id="KW-1185">Reference proteome</keyword>
<dbReference type="AlphaFoldDB" id="A0A9Q1BR56"/>